<organism evidence="1 2">
    <name type="scientific">Racocetra persica</name>
    <dbReference type="NCBI Taxonomy" id="160502"/>
    <lineage>
        <taxon>Eukaryota</taxon>
        <taxon>Fungi</taxon>
        <taxon>Fungi incertae sedis</taxon>
        <taxon>Mucoromycota</taxon>
        <taxon>Glomeromycotina</taxon>
        <taxon>Glomeromycetes</taxon>
        <taxon>Diversisporales</taxon>
        <taxon>Gigasporaceae</taxon>
        <taxon>Racocetra</taxon>
    </lineage>
</organism>
<feature type="non-terminal residue" evidence="1">
    <location>
        <position position="1"/>
    </location>
</feature>
<protein>
    <submittedName>
        <fullName evidence="1">15048_t:CDS:1</fullName>
    </submittedName>
</protein>
<sequence>MLRSLNDDILLVIDDIIFDPSRVWKWRSVPLCSSDRISSKKIRIQHNISAKDLLIETLLREASTSNNSIDLPEILPDFLSLVYSDIIKEKNDVKEPLDVDTNNKQLWIAFGRWLGLKRSKGPLRRKHVQEHLRLLWKKLQHAYVELQNFFNMATIRKSQKEKTQLIYITDLGYQILIHLEQLNNPNAVTTASNIVNWYYFHLLENLSYRSKEFWTNFIEHFGAYTRTNLLLFTSSNTASIHNINHYECVSKLLRGLRKLSESINRFLQEYYDDHDEPNSLYILVTLGDFEGGELCFSQFQVVVHLRSGQVVAFASRLLLHSNFTVTKDIWHSIVYFVHDIFFYNLWDFDPTYLEARIEKANGPIVSEQNLNNAQDLNYRNQLFKPKASQIQILFTVFDRRQGYI</sequence>
<feature type="non-terminal residue" evidence="1">
    <location>
        <position position="404"/>
    </location>
</feature>
<dbReference type="EMBL" id="CAJVQC010005788">
    <property type="protein sequence ID" value="CAG8558927.1"/>
    <property type="molecule type" value="Genomic_DNA"/>
</dbReference>
<keyword evidence="2" id="KW-1185">Reference proteome</keyword>
<dbReference type="Proteomes" id="UP000789920">
    <property type="component" value="Unassembled WGS sequence"/>
</dbReference>
<evidence type="ECO:0000313" key="1">
    <source>
        <dbReference type="EMBL" id="CAG8558927.1"/>
    </source>
</evidence>
<comment type="caution">
    <text evidence="1">The sequence shown here is derived from an EMBL/GenBank/DDBJ whole genome shotgun (WGS) entry which is preliminary data.</text>
</comment>
<reference evidence="1" key="1">
    <citation type="submission" date="2021-06" db="EMBL/GenBank/DDBJ databases">
        <authorList>
            <person name="Kallberg Y."/>
            <person name="Tangrot J."/>
            <person name="Rosling A."/>
        </authorList>
    </citation>
    <scope>NUCLEOTIDE SEQUENCE</scope>
    <source>
        <strain evidence="1">MA461A</strain>
    </source>
</reference>
<name>A0ACA9LZR2_9GLOM</name>
<accession>A0ACA9LZR2</accession>
<gene>
    <name evidence="1" type="ORF">RPERSI_LOCUS4283</name>
</gene>
<evidence type="ECO:0000313" key="2">
    <source>
        <dbReference type="Proteomes" id="UP000789920"/>
    </source>
</evidence>
<proteinExistence type="predicted"/>